<accession>A0AAV5W058</accession>
<evidence type="ECO:0000313" key="2">
    <source>
        <dbReference type="Proteomes" id="UP001432322"/>
    </source>
</evidence>
<protein>
    <submittedName>
        <fullName evidence="1">Uncharacterized protein</fullName>
    </submittedName>
</protein>
<organism evidence="1 2">
    <name type="scientific">Pristionchus fissidentatus</name>
    <dbReference type="NCBI Taxonomy" id="1538716"/>
    <lineage>
        <taxon>Eukaryota</taxon>
        <taxon>Metazoa</taxon>
        <taxon>Ecdysozoa</taxon>
        <taxon>Nematoda</taxon>
        <taxon>Chromadorea</taxon>
        <taxon>Rhabditida</taxon>
        <taxon>Rhabditina</taxon>
        <taxon>Diplogasteromorpha</taxon>
        <taxon>Diplogasteroidea</taxon>
        <taxon>Neodiplogasteridae</taxon>
        <taxon>Pristionchus</taxon>
    </lineage>
</organism>
<dbReference type="Proteomes" id="UP001432322">
    <property type="component" value="Unassembled WGS sequence"/>
</dbReference>
<dbReference type="EMBL" id="BTSY01000004">
    <property type="protein sequence ID" value="GMT23670.1"/>
    <property type="molecule type" value="Genomic_DNA"/>
</dbReference>
<comment type="caution">
    <text evidence="1">The sequence shown here is derived from an EMBL/GenBank/DDBJ whole genome shotgun (WGS) entry which is preliminary data.</text>
</comment>
<gene>
    <name evidence="1" type="ORF">PFISCL1PPCAC_14967</name>
</gene>
<feature type="non-terminal residue" evidence="1">
    <location>
        <position position="1"/>
    </location>
</feature>
<sequence length="166" mass="18972">LPMADHGSIYHCAGDIAKMKIVIRMEKSTAFGLGQTRKETTEMSEMEMEDRSETIVNWGERIGCPWKTGEGTSNSSRVFTYTTGETLPTFISNRELLLSSIDHENRRKSAETNLAIHRNKKVSPFEVWSRSNPIIDRPIPIDRRTLISCNRSTMYIMAYLGPTDRR</sequence>
<dbReference type="AlphaFoldDB" id="A0AAV5W058"/>
<name>A0AAV5W058_9BILA</name>
<keyword evidence="2" id="KW-1185">Reference proteome</keyword>
<reference evidence="1" key="1">
    <citation type="submission" date="2023-10" db="EMBL/GenBank/DDBJ databases">
        <title>Genome assembly of Pristionchus species.</title>
        <authorList>
            <person name="Yoshida K."/>
            <person name="Sommer R.J."/>
        </authorList>
    </citation>
    <scope>NUCLEOTIDE SEQUENCE</scope>
    <source>
        <strain evidence="1">RS5133</strain>
    </source>
</reference>
<feature type="non-terminal residue" evidence="1">
    <location>
        <position position="166"/>
    </location>
</feature>
<proteinExistence type="predicted"/>
<evidence type="ECO:0000313" key="1">
    <source>
        <dbReference type="EMBL" id="GMT23670.1"/>
    </source>
</evidence>